<sequence length="270" mass="29863">MGTKMYKLVVLDLDGTLLTTDKKITDRTKKVIWHLAAQGVIIALASGRTMSGIRGVIDELSLKSESLYVIACNGAQVWSESTQHFIANQCLSVDDVRFIRQWGRLIGMACYTQHAGELVVEDNRDIPLNARRYSRLGIHVTTDTLLLNMPAPKVMFIEDQFSIDLLAQQVPADIIKRYQCVRSEPHYYEVMAMGVNKGEACRILAAYLGIASVNILALGNELNDCEMLRYAGKGIAMGNASEVVQRCADDITASNDEEGVAKAITRFCLN</sequence>
<dbReference type="InterPro" id="IPR036412">
    <property type="entry name" value="HAD-like_sf"/>
</dbReference>
<dbReference type="EMBL" id="PJZK01000015">
    <property type="protein sequence ID" value="PLR47334.1"/>
    <property type="molecule type" value="Genomic_DNA"/>
</dbReference>
<protein>
    <recommendedName>
        <fullName evidence="5">Cof-type HAD-IIB family hydrolase</fullName>
    </recommendedName>
</protein>
<dbReference type="SFLD" id="SFLDG01140">
    <property type="entry name" value="C2.B:_Phosphomannomutase_and_P"/>
    <property type="match status" value="1"/>
</dbReference>
<dbReference type="InterPro" id="IPR006379">
    <property type="entry name" value="HAD-SF_hydro_IIB"/>
</dbReference>
<dbReference type="SUPFAM" id="SSF56784">
    <property type="entry name" value="HAD-like"/>
    <property type="match status" value="1"/>
</dbReference>
<evidence type="ECO:0000313" key="3">
    <source>
        <dbReference type="EMBL" id="PLR47334.1"/>
    </source>
</evidence>
<dbReference type="PROSITE" id="PS01228">
    <property type="entry name" value="COF_1"/>
    <property type="match status" value="1"/>
</dbReference>
<dbReference type="Gene3D" id="3.40.50.1000">
    <property type="entry name" value="HAD superfamily/HAD-like"/>
    <property type="match status" value="1"/>
</dbReference>
<dbReference type="PANTHER" id="PTHR10000">
    <property type="entry name" value="PHOSPHOSERINE PHOSPHATASE"/>
    <property type="match status" value="1"/>
</dbReference>
<dbReference type="InterPro" id="IPR000150">
    <property type="entry name" value="Cof"/>
</dbReference>
<dbReference type="AlphaFoldDB" id="A0A2N5EKS0"/>
<proteinExistence type="predicted"/>
<keyword evidence="2" id="KW-0378">Hydrolase</keyword>
<keyword evidence="4" id="KW-1185">Reference proteome</keyword>
<dbReference type="GO" id="GO:0016791">
    <property type="term" value="F:phosphatase activity"/>
    <property type="evidence" value="ECO:0007669"/>
    <property type="project" value="TreeGrafter"/>
</dbReference>
<organism evidence="3 4">
    <name type="scientific">Chimaeribacter arupi</name>
    <dbReference type="NCBI Taxonomy" id="2060066"/>
    <lineage>
        <taxon>Bacteria</taxon>
        <taxon>Pseudomonadati</taxon>
        <taxon>Pseudomonadota</taxon>
        <taxon>Gammaproteobacteria</taxon>
        <taxon>Enterobacterales</taxon>
        <taxon>Yersiniaceae</taxon>
        <taxon>Chimaeribacter</taxon>
    </lineage>
</organism>
<evidence type="ECO:0000256" key="2">
    <source>
        <dbReference type="ARBA" id="ARBA00022801"/>
    </source>
</evidence>
<evidence type="ECO:0000313" key="4">
    <source>
        <dbReference type="Proteomes" id="UP000234626"/>
    </source>
</evidence>
<dbReference type="Gene3D" id="3.30.1240.10">
    <property type="match status" value="1"/>
</dbReference>
<evidence type="ECO:0008006" key="5">
    <source>
        <dbReference type="Google" id="ProtNLM"/>
    </source>
</evidence>
<accession>A0A2N5EKS0</accession>
<dbReference type="Pfam" id="PF08282">
    <property type="entry name" value="Hydrolase_3"/>
    <property type="match status" value="1"/>
</dbReference>
<name>A0A2N5EKS0_9GAMM</name>
<dbReference type="PANTHER" id="PTHR10000:SF8">
    <property type="entry name" value="HAD SUPERFAMILY HYDROLASE-LIKE, TYPE 3"/>
    <property type="match status" value="1"/>
</dbReference>
<dbReference type="InterPro" id="IPR023214">
    <property type="entry name" value="HAD_sf"/>
</dbReference>
<keyword evidence="1" id="KW-0479">Metal-binding</keyword>
<comment type="caution">
    <text evidence="3">The sequence shown here is derived from an EMBL/GenBank/DDBJ whole genome shotgun (WGS) entry which is preliminary data.</text>
</comment>
<dbReference type="GO" id="GO:0005829">
    <property type="term" value="C:cytosol"/>
    <property type="evidence" value="ECO:0007669"/>
    <property type="project" value="TreeGrafter"/>
</dbReference>
<dbReference type="Proteomes" id="UP000234626">
    <property type="component" value="Unassembled WGS sequence"/>
</dbReference>
<dbReference type="NCBIfam" id="TIGR01484">
    <property type="entry name" value="HAD-SF-IIB"/>
    <property type="match status" value="1"/>
</dbReference>
<gene>
    <name evidence="3" type="ORF">CYR34_14360</name>
</gene>
<evidence type="ECO:0000256" key="1">
    <source>
        <dbReference type="ARBA" id="ARBA00022723"/>
    </source>
</evidence>
<dbReference type="SFLD" id="SFLDS00003">
    <property type="entry name" value="Haloacid_Dehalogenase"/>
    <property type="match status" value="1"/>
</dbReference>
<reference evidence="3 4" key="1">
    <citation type="submission" date="2017-12" db="EMBL/GenBank/DDBJ databases">
        <title>Characterization of six clinical isolates of Enterochimera gen. nov., a novel genus of the Yersiniaciae family and the three species Enterochimera arupensis sp. nov., Enterochimera coloradensis sp. nov, and Enterochimera californica sp. nov.</title>
        <authorList>
            <person name="Rossi A."/>
            <person name="Fisher M."/>
        </authorList>
    </citation>
    <scope>NUCLEOTIDE SEQUENCE [LARGE SCALE GENOMIC DNA]</scope>
    <source>
        <strain evidence="3 4">2016Iso1</strain>
    </source>
</reference>
<dbReference type="GO" id="GO:0000287">
    <property type="term" value="F:magnesium ion binding"/>
    <property type="evidence" value="ECO:0007669"/>
    <property type="project" value="TreeGrafter"/>
</dbReference>
<dbReference type="NCBIfam" id="TIGR00099">
    <property type="entry name" value="Cof-subfamily"/>
    <property type="match status" value="1"/>
</dbReference>
<dbReference type="CDD" id="cd07516">
    <property type="entry name" value="HAD_Pase"/>
    <property type="match status" value="1"/>
</dbReference>